<comment type="catalytic activity">
    <reaction evidence="9 10">
        <text>uridine(1498) in 16S rRNA + S-adenosyl-L-methionine = N(3)-methyluridine(1498) in 16S rRNA + S-adenosyl-L-homocysteine + H(+)</text>
        <dbReference type="Rhea" id="RHEA:42920"/>
        <dbReference type="Rhea" id="RHEA-COMP:10283"/>
        <dbReference type="Rhea" id="RHEA-COMP:10284"/>
        <dbReference type="ChEBI" id="CHEBI:15378"/>
        <dbReference type="ChEBI" id="CHEBI:57856"/>
        <dbReference type="ChEBI" id="CHEBI:59789"/>
        <dbReference type="ChEBI" id="CHEBI:65315"/>
        <dbReference type="ChEBI" id="CHEBI:74502"/>
        <dbReference type="EC" id="2.1.1.193"/>
    </reaction>
</comment>
<feature type="domain" description="Ribosomal RNA small subunit methyltransferase E methyltransferase" evidence="11">
    <location>
        <begin position="72"/>
        <end position="222"/>
    </location>
</feature>
<dbReference type="PANTHER" id="PTHR30027">
    <property type="entry name" value="RIBOSOMAL RNA SMALL SUBUNIT METHYLTRANSFERASE E"/>
    <property type="match status" value="1"/>
</dbReference>
<dbReference type="PATRIC" id="fig|1618659.3.peg.624"/>
<protein>
    <recommendedName>
        <fullName evidence="10">Ribosomal RNA small subunit methyltransferase E</fullName>
        <ecNumber evidence="10">2.1.1.193</ecNumber>
    </recommendedName>
</protein>
<dbReference type="PIRSF" id="PIRSF015601">
    <property type="entry name" value="MTase_slr0722"/>
    <property type="match status" value="1"/>
</dbReference>
<evidence type="ECO:0000256" key="5">
    <source>
        <dbReference type="ARBA" id="ARBA00022603"/>
    </source>
</evidence>
<evidence type="ECO:0000256" key="10">
    <source>
        <dbReference type="PIRNR" id="PIRNR015601"/>
    </source>
</evidence>
<dbReference type="GO" id="GO:0005737">
    <property type="term" value="C:cytoplasm"/>
    <property type="evidence" value="ECO:0007669"/>
    <property type="project" value="UniProtKB-SubCell"/>
</dbReference>
<reference evidence="12 13" key="1">
    <citation type="journal article" date="2015" name="Nature">
        <title>rRNA introns, odd ribosomes, and small enigmatic genomes across a large radiation of phyla.</title>
        <authorList>
            <person name="Brown C.T."/>
            <person name="Hug L.A."/>
            <person name="Thomas B.C."/>
            <person name="Sharon I."/>
            <person name="Castelle C.J."/>
            <person name="Singh A."/>
            <person name="Wilkins M.J."/>
            <person name="Williams K.H."/>
            <person name="Banfield J.F."/>
        </authorList>
    </citation>
    <scope>NUCLEOTIDE SEQUENCE [LARGE SCALE GENOMIC DNA]</scope>
</reference>
<dbReference type="SUPFAM" id="SSF88697">
    <property type="entry name" value="PUA domain-like"/>
    <property type="match status" value="1"/>
</dbReference>
<keyword evidence="5 10" id="KW-0489">Methyltransferase</keyword>
<gene>
    <name evidence="12" type="ORF">UV11_C0016G0019</name>
</gene>
<dbReference type="GO" id="GO:0070475">
    <property type="term" value="P:rRNA base methylation"/>
    <property type="evidence" value="ECO:0007669"/>
    <property type="project" value="TreeGrafter"/>
</dbReference>
<dbReference type="InterPro" id="IPR046886">
    <property type="entry name" value="RsmE_MTase_dom"/>
</dbReference>
<dbReference type="InterPro" id="IPR029028">
    <property type="entry name" value="Alpha/beta_knot_MTases"/>
</dbReference>
<dbReference type="InterPro" id="IPR015947">
    <property type="entry name" value="PUA-like_sf"/>
</dbReference>
<comment type="function">
    <text evidence="8 10">Specifically methylates the N3 position of the uracil ring of uridine 1498 (m3U1498) in 16S rRNA. Acts on the fully assembled 30S ribosomal subunit.</text>
</comment>
<organism evidence="12 13">
    <name type="scientific">Candidatus Giovannonibacteria bacterium GW2011_GWF2_42_19</name>
    <dbReference type="NCBI Taxonomy" id="1618659"/>
    <lineage>
        <taxon>Bacteria</taxon>
        <taxon>Candidatus Giovannoniibacteriota</taxon>
    </lineage>
</organism>
<evidence type="ECO:0000313" key="12">
    <source>
        <dbReference type="EMBL" id="KKS47404.1"/>
    </source>
</evidence>
<dbReference type="GO" id="GO:0070042">
    <property type="term" value="F:rRNA (uridine-N3-)-methyltransferase activity"/>
    <property type="evidence" value="ECO:0007669"/>
    <property type="project" value="TreeGrafter"/>
</dbReference>
<dbReference type="InterPro" id="IPR029026">
    <property type="entry name" value="tRNA_m1G_MTases_N"/>
</dbReference>
<proteinExistence type="inferred from homology"/>
<name>A0A0G0ZFE3_9BACT</name>
<dbReference type="EC" id="2.1.1.193" evidence="10"/>
<dbReference type="AlphaFoldDB" id="A0A0G0ZFE3"/>
<sequence>MIHRFFIEEKLEGREDFLLPKEIQHQLKNVLRSKSGEKIILFDGSGYDFISEFDGKGGAKIIERAFNRSEPDRKIFLFQSFLKKDKMEWVFGKGTELGIFEFVPVLSERSIKKDFNKERSRKIIKEAAEQSGRSILPNIQNVLDFKKALEFVRGARMTGVIADINSKRHISETVKDQAIALFVGPEGGWTEEEISEAKESGFKAVNLGRTTLRAETAAIVASVFLLA</sequence>
<evidence type="ECO:0000256" key="8">
    <source>
        <dbReference type="ARBA" id="ARBA00025699"/>
    </source>
</evidence>
<evidence type="ECO:0000313" key="13">
    <source>
        <dbReference type="Proteomes" id="UP000034036"/>
    </source>
</evidence>
<dbReference type="SUPFAM" id="SSF75217">
    <property type="entry name" value="alpha/beta knot"/>
    <property type="match status" value="1"/>
</dbReference>
<keyword evidence="6 10" id="KW-0808">Transferase</keyword>
<evidence type="ECO:0000256" key="6">
    <source>
        <dbReference type="ARBA" id="ARBA00022679"/>
    </source>
</evidence>
<keyword evidence="3 10" id="KW-0963">Cytoplasm</keyword>
<keyword evidence="4 10" id="KW-0698">rRNA processing</keyword>
<dbReference type="CDD" id="cd18084">
    <property type="entry name" value="RsmE-like"/>
    <property type="match status" value="1"/>
</dbReference>
<dbReference type="STRING" id="1618659.UV11_C0016G0019"/>
<comment type="caution">
    <text evidence="12">The sequence shown here is derived from an EMBL/GenBank/DDBJ whole genome shotgun (WGS) entry which is preliminary data.</text>
</comment>
<comment type="similarity">
    <text evidence="2 10">Belongs to the RNA methyltransferase RsmE family.</text>
</comment>
<evidence type="ECO:0000256" key="3">
    <source>
        <dbReference type="ARBA" id="ARBA00022490"/>
    </source>
</evidence>
<evidence type="ECO:0000256" key="1">
    <source>
        <dbReference type="ARBA" id="ARBA00004496"/>
    </source>
</evidence>
<dbReference type="InterPro" id="IPR006700">
    <property type="entry name" value="RsmE"/>
</dbReference>
<comment type="subcellular location">
    <subcellularLocation>
        <location evidence="1 10">Cytoplasm</location>
    </subcellularLocation>
</comment>
<evidence type="ECO:0000256" key="2">
    <source>
        <dbReference type="ARBA" id="ARBA00005528"/>
    </source>
</evidence>
<dbReference type="Gene3D" id="3.40.1280.10">
    <property type="match status" value="1"/>
</dbReference>
<dbReference type="Pfam" id="PF04452">
    <property type="entry name" value="Methyltrans_RNA"/>
    <property type="match status" value="1"/>
</dbReference>
<dbReference type="EMBL" id="LCDF01000016">
    <property type="protein sequence ID" value="KKS47404.1"/>
    <property type="molecule type" value="Genomic_DNA"/>
</dbReference>
<evidence type="ECO:0000256" key="9">
    <source>
        <dbReference type="ARBA" id="ARBA00047944"/>
    </source>
</evidence>
<accession>A0A0G0ZFE3</accession>
<evidence type="ECO:0000256" key="4">
    <source>
        <dbReference type="ARBA" id="ARBA00022552"/>
    </source>
</evidence>
<keyword evidence="7 10" id="KW-0949">S-adenosyl-L-methionine</keyword>
<dbReference type="NCBIfam" id="TIGR00046">
    <property type="entry name" value="RsmE family RNA methyltransferase"/>
    <property type="match status" value="1"/>
</dbReference>
<evidence type="ECO:0000256" key="7">
    <source>
        <dbReference type="ARBA" id="ARBA00022691"/>
    </source>
</evidence>
<dbReference type="PANTHER" id="PTHR30027:SF3">
    <property type="entry name" value="16S RRNA (URACIL(1498)-N(3))-METHYLTRANSFERASE"/>
    <property type="match status" value="1"/>
</dbReference>
<dbReference type="Proteomes" id="UP000034036">
    <property type="component" value="Unassembled WGS sequence"/>
</dbReference>
<evidence type="ECO:0000259" key="11">
    <source>
        <dbReference type="Pfam" id="PF04452"/>
    </source>
</evidence>